<accession>A0A4R6V0E1</accession>
<protein>
    <submittedName>
        <fullName evidence="6">LuxR family two component transcriptional regulator</fullName>
    </submittedName>
</protein>
<dbReference type="GO" id="GO:0006355">
    <property type="term" value="P:regulation of DNA-templated transcription"/>
    <property type="evidence" value="ECO:0007669"/>
    <property type="project" value="InterPro"/>
</dbReference>
<dbReference type="Proteomes" id="UP000295375">
    <property type="component" value="Unassembled WGS sequence"/>
</dbReference>
<dbReference type="Pfam" id="PF00196">
    <property type="entry name" value="GerE"/>
    <property type="match status" value="1"/>
</dbReference>
<keyword evidence="1 3" id="KW-0597">Phosphoprotein</keyword>
<dbReference type="InterPro" id="IPR001789">
    <property type="entry name" value="Sig_transdc_resp-reg_receiver"/>
</dbReference>
<evidence type="ECO:0000259" key="4">
    <source>
        <dbReference type="PROSITE" id="PS50043"/>
    </source>
</evidence>
<dbReference type="InterPro" id="IPR000792">
    <property type="entry name" value="Tscrpt_reg_LuxR_C"/>
</dbReference>
<sequence length="210" mass="22891">MAYRFLIADDHPLFRTALRQALTLVSPDAQVHEADSLNAAIQCLDSEVEMDLVLLDLGLPDSEGFQGLLNLRHRYPTVGVAVVSGQEDPSLMRQAIALGAIAYIPKSSPVNELVAAVTATLNGQTWLPAMAHHESNEAEKEQLAQRVASLSPQQYRVLCMVADGKLNKQIAAELNIQESTIKQHVSAVLRKLGLINRTQAGVLLRSLQQP</sequence>
<organism evidence="6 7">
    <name type="scientific">Permianibacter aggregans</name>
    <dbReference type="NCBI Taxonomy" id="1510150"/>
    <lineage>
        <taxon>Bacteria</taxon>
        <taxon>Pseudomonadati</taxon>
        <taxon>Pseudomonadota</taxon>
        <taxon>Gammaproteobacteria</taxon>
        <taxon>Pseudomonadales</taxon>
        <taxon>Pseudomonadaceae</taxon>
        <taxon>Permianibacter</taxon>
    </lineage>
</organism>
<dbReference type="InterPro" id="IPR011006">
    <property type="entry name" value="CheY-like_superfamily"/>
</dbReference>
<dbReference type="GO" id="GO:0000160">
    <property type="term" value="P:phosphorelay signal transduction system"/>
    <property type="evidence" value="ECO:0007669"/>
    <property type="project" value="InterPro"/>
</dbReference>
<dbReference type="AlphaFoldDB" id="A0A4R6V0E1"/>
<dbReference type="SMART" id="SM00421">
    <property type="entry name" value="HTH_LUXR"/>
    <property type="match status" value="1"/>
</dbReference>
<dbReference type="PROSITE" id="PS50043">
    <property type="entry name" value="HTH_LUXR_2"/>
    <property type="match status" value="1"/>
</dbReference>
<evidence type="ECO:0000313" key="6">
    <source>
        <dbReference type="EMBL" id="TDQ51395.1"/>
    </source>
</evidence>
<feature type="domain" description="Response regulatory" evidence="5">
    <location>
        <begin position="4"/>
        <end position="121"/>
    </location>
</feature>
<evidence type="ECO:0000256" key="3">
    <source>
        <dbReference type="PROSITE-ProRule" id="PRU00169"/>
    </source>
</evidence>
<evidence type="ECO:0000313" key="7">
    <source>
        <dbReference type="Proteomes" id="UP000295375"/>
    </source>
</evidence>
<dbReference type="GO" id="GO:0003677">
    <property type="term" value="F:DNA binding"/>
    <property type="evidence" value="ECO:0007669"/>
    <property type="project" value="UniProtKB-KW"/>
</dbReference>
<feature type="domain" description="HTH luxR-type" evidence="4">
    <location>
        <begin position="143"/>
        <end position="208"/>
    </location>
</feature>
<keyword evidence="2" id="KW-0238">DNA-binding</keyword>
<reference evidence="6 7" key="1">
    <citation type="submission" date="2019-03" db="EMBL/GenBank/DDBJ databases">
        <title>Genomic Encyclopedia of Type Strains, Phase IV (KMG-IV): sequencing the most valuable type-strain genomes for metagenomic binning, comparative biology and taxonomic classification.</title>
        <authorList>
            <person name="Goeker M."/>
        </authorList>
    </citation>
    <scope>NUCLEOTIDE SEQUENCE [LARGE SCALE GENOMIC DNA]</scope>
    <source>
        <strain evidence="6 7">DSM 103792</strain>
    </source>
</reference>
<evidence type="ECO:0000256" key="2">
    <source>
        <dbReference type="ARBA" id="ARBA00023125"/>
    </source>
</evidence>
<gene>
    <name evidence="6" type="ORF">EV696_101371</name>
</gene>
<comment type="caution">
    <text evidence="6">The sequence shown here is derived from an EMBL/GenBank/DDBJ whole genome shotgun (WGS) entry which is preliminary data.</text>
</comment>
<dbReference type="InterPro" id="IPR016032">
    <property type="entry name" value="Sig_transdc_resp-reg_C-effctor"/>
</dbReference>
<dbReference type="SUPFAM" id="SSF46894">
    <property type="entry name" value="C-terminal effector domain of the bipartite response regulators"/>
    <property type="match status" value="1"/>
</dbReference>
<name>A0A4R6V0E1_9GAMM</name>
<dbReference type="InterPro" id="IPR058245">
    <property type="entry name" value="NreC/VraR/RcsB-like_REC"/>
</dbReference>
<dbReference type="PROSITE" id="PS50110">
    <property type="entry name" value="RESPONSE_REGULATORY"/>
    <property type="match status" value="1"/>
</dbReference>
<evidence type="ECO:0000256" key="1">
    <source>
        <dbReference type="ARBA" id="ARBA00022553"/>
    </source>
</evidence>
<dbReference type="PROSITE" id="PS00622">
    <property type="entry name" value="HTH_LUXR_1"/>
    <property type="match status" value="1"/>
</dbReference>
<feature type="modified residue" description="4-aspartylphosphate" evidence="3">
    <location>
        <position position="56"/>
    </location>
</feature>
<proteinExistence type="predicted"/>
<dbReference type="SMART" id="SM00448">
    <property type="entry name" value="REC"/>
    <property type="match status" value="1"/>
</dbReference>
<dbReference type="PANTHER" id="PTHR45566">
    <property type="entry name" value="HTH-TYPE TRANSCRIPTIONAL REGULATOR YHJB-RELATED"/>
    <property type="match status" value="1"/>
</dbReference>
<dbReference type="PRINTS" id="PR00038">
    <property type="entry name" value="HTHLUXR"/>
</dbReference>
<dbReference type="Gene3D" id="3.40.50.2300">
    <property type="match status" value="1"/>
</dbReference>
<dbReference type="RefSeq" id="WP_133587348.1">
    <property type="nucleotide sequence ID" value="NZ_CP037953.1"/>
</dbReference>
<dbReference type="CDD" id="cd06170">
    <property type="entry name" value="LuxR_C_like"/>
    <property type="match status" value="1"/>
</dbReference>
<dbReference type="InterPro" id="IPR051015">
    <property type="entry name" value="EvgA-like"/>
</dbReference>
<dbReference type="OrthoDB" id="9814495at2"/>
<evidence type="ECO:0000259" key="5">
    <source>
        <dbReference type="PROSITE" id="PS50110"/>
    </source>
</evidence>
<dbReference type="CDD" id="cd17535">
    <property type="entry name" value="REC_NarL-like"/>
    <property type="match status" value="1"/>
</dbReference>
<dbReference type="SUPFAM" id="SSF52172">
    <property type="entry name" value="CheY-like"/>
    <property type="match status" value="1"/>
</dbReference>
<dbReference type="EMBL" id="SNYM01000001">
    <property type="protein sequence ID" value="TDQ51395.1"/>
    <property type="molecule type" value="Genomic_DNA"/>
</dbReference>
<keyword evidence="7" id="KW-1185">Reference proteome</keyword>
<dbReference type="Pfam" id="PF00072">
    <property type="entry name" value="Response_reg"/>
    <property type="match status" value="1"/>
</dbReference>
<dbReference type="PANTHER" id="PTHR45566:SF1">
    <property type="entry name" value="HTH-TYPE TRANSCRIPTIONAL REGULATOR YHJB-RELATED"/>
    <property type="match status" value="1"/>
</dbReference>